<dbReference type="InterPro" id="IPR036396">
    <property type="entry name" value="Cyt_P450_sf"/>
</dbReference>
<dbReference type="PRINTS" id="PR00463">
    <property type="entry name" value="EP450I"/>
</dbReference>
<evidence type="ECO:0000256" key="9">
    <source>
        <dbReference type="ARBA" id="ARBA00022848"/>
    </source>
</evidence>
<evidence type="ECO:0000256" key="4">
    <source>
        <dbReference type="ARBA" id="ARBA00010617"/>
    </source>
</evidence>
<keyword evidence="7 15" id="KW-0479">Metal-binding</keyword>
<organism evidence="18 19">
    <name type="scientific">Bombyx mandarina</name>
    <name type="common">Wild silk moth</name>
    <name type="synonym">Wild silkworm</name>
    <dbReference type="NCBI Taxonomy" id="7092"/>
    <lineage>
        <taxon>Eukaryota</taxon>
        <taxon>Metazoa</taxon>
        <taxon>Ecdysozoa</taxon>
        <taxon>Arthropoda</taxon>
        <taxon>Hexapoda</taxon>
        <taxon>Insecta</taxon>
        <taxon>Pterygota</taxon>
        <taxon>Neoptera</taxon>
        <taxon>Endopterygota</taxon>
        <taxon>Lepidoptera</taxon>
        <taxon>Glossata</taxon>
        <taxon>Ditrysia</taxon>
        <taxon>Bombycoidea</taxon>
        <taxon>Bombycidae</taxon>
        <taxon>Bombycinae</taxon>
        <taxon>Bombyx</taxon>
    </lineage>
</organism>
<evidence type="ECO:0000256" key="8">
    <source>
        <dbReference type="ARBA" id="ARBA00022824"/>
    </source>
</evidence>
<evidence type="ECO:0000256" key="13">
    <source>
        <dbReference type="ARBA" id="ARBA00023136"/>
    </source>
</evidence>
<evidence type="ECO:0000256" key="7">
    <source>
        <dbReference type="ARBA" id="ARBA00022723"/>
    </source>
</evidence>
<dbReference type="PRINTS" id="PR00385">
    <property type="entry name" value="P450"/>
</dbReference>
<dbReference type="AlphaFoldDB" id="A0A6J2K6J2"/>
<comment type="catalytic activity">
    <reaction evidence="14">
        <text>an organic molecule + reduced [NADPH--hemoprotein reductase] + O2 = an alcohol + oxidized [NADPH--hemoprotein reductase] + H2O + H(+)</text>
        <dbReference type="Rhea" id="RHEA:17149"/>
        <dbReference type="Rhea" id="RHEA-COMP:11964"/>
        <dbReference type="Rhea" id="RHEA-COMP:11965"/>
        <dbReference type="ChEBI" id="CHEBI:15377"/>
        <dbReference type="ChEBI" id="CHEBI:15378"/>
        <dbReference type="ChEBI" id="CHEBI:15379"/>
        <dbReference type="ChEBI" id="CHEBI:30879"/>
        <dbReference type="ChEBI" id="CHEBI:57618"/>
        <dbReference type="ChEBI" id="CHEBI:58210"/>
        <dbReference type="ChEBI" id="CHEBI:142491"/>
        <dbReference type="EC" id="1.14.14.1"/>
    </reaction>
</comment>
<dbReference type="Gene3D" id="1.10.630.10">
    <property type="entry name" value="Cytochrome P450"/>
    <property type="match status" value="1"/>
</dbReference>
<dbReference type="Proteomes" id="UP000504629">
    <property type="component" value="Unplaced"/>
</dbReference>
<evidence type="ECO:0000313" key="19">
    <source>
        <dbReference type="RefSeq" id="XP_028035894.1"/>
    </source>
</evidence>
<protein>
    <recommendedName>
        <fullName evidence="5">unspecific monooxygenase</fullName>
        <ecNumber evidence="5">1.14.14.1</ecNumber>
    </recommendedName>
</protein>
<feature type="transmembrane region" description="Helical" evidence="17">
    <location>
        <begin position="6"/>
        <end position="21"/>
    </location>
</feature>
<comment type="subcellular location">
    <subcellularLocation>
        <location evidence="3">Endoplasmic reticulum membrane</location>
        <topology evidence="3">Peripheral membrane protein</topology>
    </subcellularLocation>
    <subcellularLocation>
        <location evidence="2">Microsome membrane</location>
        <topology evidence="2">Peripheral membrane protein</topology>
    </subcellularLocation>
</comment>
<reference evidence="19" key="1">
    <citation type="submission" date="2025-08" db="UniProtKB">
        <authorList>
            <consortium name="RefSeq"/>
        </authorList>
    </citation>
    <scope>IDENTIFICATION</scope>
    <source>
        <tissue evidence="19">Silk gland</tissue>
    </source>
</reference>
<evidence type="ECO:0000256" key="1">
    <source>
        <dbReference type="ARBA" id="ARBA00001971"/>
    </source>
</evidence>
<evidence type="ECO:0000256" key="11">
    <source>
        <dbReference type="ARBA" id="ARBA00023004"/>
    </source>
</evidence>
<evidence type="ECO:0000256" key="14">
    <source>
        <dbReference type="ARBA" id="ARBA00047827"/>
    </source>
</evidence>
<dbReference type="InterPro" id="IPR017972">
    <property type="entry name" value="Cyt_P450_CS"/>
</dbReference>
<keyword evidence="8" id="KW-0256">Endoplasmic reticulum</keyword>
<dbReference type="InterPro" id="IPR001128">
    <property type="entry name" value="Cyt_P450"/>
</dbReference>
<evidence type="ECO:0000256" key="3">
    <source>
        <dbReference type="ARBA" id="ARBA00004406"/>
    </source>
</evidence>
<dbReference type="GO" id="GO:0005789">
    <property type="term" value="C:endoplasmic reticulum membrane"/>
    <property type="evidence" value="ECO:0007669"/>
    <property type="project" value="UniProtKB-SubCell"/>
</dbReference>
<keyword evidence="13 17" id="KW-0472">Membrane</keyword>
<dbReference type="SUPFAM" id="SSF48264">
    <property type="entry name" value="Cytochrome P450"/>
    <property type="match status" value="1"/>
</dbReference>
<comment type="cofactor">
    <cofactor evidence="1 15">
        <name>heme</name>
        <dbReference type="ChEBI" id="CHEBI:30413"/>
    </cofactor>
</comment>
<dbReference type="InterPro" id="IPR050476">
    <property type="entry name" value="Insect_CytP450_Detox"/>
</dbReference>
<dbReference type="GeneID" id="114247205"/>
<dbReference type="GO" id="GO:0005506">
    <property type="term" value="F:iron ion binding"/>
    <property type="evidence" value="ECO:0007669"/>
    <property type="project" value="InterPro"/>
</dbReference>
<evidence type="ECO:0000256" key="6">
    <source>
        <dbReference type="ARBA" id="ARBA00022617"/>
    </source>
</evidence>
<dbReference type="InterPro" id="IPR002401">
    <property type="entry name" value="Cyt_P450_E_grp-I"/>
</dbReference>
<keyword evidence="17" id="KW-1133">Transmembrane helix</keyword>
<keyword evidence="6 15" id="KW-0349">Heme</keyword>
<dbReference type="KEGG" id="bman:114247205"/>
<dbReference type="PANTHER" id="PTHR24292:SF54">
    <property type="entry name" value="CYP9F3-RELATED"/>
    <property type="match status" value="1"/>
</dbReference>
<accession>A0A6J2K6J2</accession>
<keyword evidence="12 16" id="KW-0503">Monooxygenase</keyword>
<keyword evidence="17" id="KW-0812">Transmembrane</keyword>
<sequence>MFLETLLLLITIIVGYYWYIYKKAHYYFESKGVKYLRGVPFFGNLMNNLLRRTHLWEDYDVVYKAFPNERYVGFTDGVCPGIFIRDPEIIKHVTVKEFDHFVNNKDLFPEGEESILKNSLVMLKDEKWRKMKAALSPAFTASKMREMVPLMIEISHNIVEYLKEHLTEDIDLDDLMSRYSNDVIASAAFGLQINSLKERDNIFFKAGKDVFNFSLFQSIRMIFSDHFPSLSKKLGFTVIPKSTSEFFRTLIASTVDYRIKNKVERRDMIQLLIQLSTEWTETELAAQLFVFFVAGFETTGNTLINCIHELALNPHIQDILYEELKAFKETKGNLVYENIGELKYLDCVLNETMRKWSAAIFVDRICTKPYVLPPPREGGKPCQLKPGEVIYNAVNSIHMDPKYYEEPEKFIPERFLDENKHKIKPFTFMPFGVGPRYCIGSRFALMEMKILLFRLMLNFKVLKCAKTLDPIKMSPVGFNMNIWGGSWVKFQARKA</sequence>
<dbReference type="EC" id="1.14.14.1" evidence="5"/>
<evidence type="ECO:0000256" key="16">
    <source>
        <dbReference type="RuleBase" id="RU000461"/>
    </source>
</evidence>
<evidence type="ECO:0000256" key="5">
    <source>
        <dbReference type="ARBA" id="ARBA00012109"/>
    </source>
</evidence>
<dbReference type="RefSeq" id="XP_028035894.1">
    <property type="nucleotide sequence ID" value="XM_028180093.1"/>
</dbReference>
<dbReference type="FunFam" id="1.10.630.10:FF:000042">
    <property type="entry name" value="Cytochrome P450"/>
    <property type="match status" value="1"/>
</dbReference>
<dbReference type="PROSITE" id="PS00086">
    <property type="entry name" value="CYTOCHROME_P450"/>
    <property type="match status" value="1"/>
</dbReference>
<dbReference type="Pfam" id="PF00067">
    <property type="entry name" value="p450"/>
    <property type="match status" value="1"/>
</dbReference>
<dbReference type="GO" id="GO:0020037">
    <property type="term" value="F:heme binding"/>
    <property type="evidence" value="ECO:0007669"/>
    <property type="project" value="InterPro"/>
</dbReference>
<evidence type="ECO:0000256" key="17">
    <source>
        <dbReference type="SAM" id="Phobius"/>
    </source>
</evidence>
<proteinExistence type="inferred from homology"/>
<dbReference type="CDD" id="cd11056">
    <property type="entry name" value="CYP6-like"/>
    <property type="match status" value="1"/>
</dbReference>
<evidence type="ECO:0000256" key="15">
    <source>
        <dbReference type="PIRSR" id="PIRSR602401-1"/>
    </source>
</evidence>
<dbReference type="GO" id="GO:0016712">
    <property type="term" value="F:oxidoreductase activity, acting on paired donors, with incorporation or reduction of molecular oxygen, reduced flavin or flavoprotein as one donor, and incorporation of one atom of oxygen"/>
    <property type="evidence" value="ECO:0007669"/>
    <property type="project" value="UniProtKB-EC"/>
</dbReference>
<keyword evidence="10 16" id="KW-0560">Oxidoreductase</keyword>
<evidence type="ECO:0000256" key="10">
    <source>
        <dbReference type="ARBA" id="ARBA00023002"/>
    </source>
</evidence>
<evidence type="ECO:0000256" key="12">
    <source>
        <dbReference type="ARBA" id="ARBA00023033"/>
    </source>
</evidence>
<gene>
    <name evidence="19" type="primary">LOC114247205</name>
</gene>
<comment type="similarity">
    <text evidence="4 16">Belongs to the cytochrome P450 family.</text>
</comment>
<keyword evidence="9" id="KW-0492">Microsome</keyword>
<evidence type="ECO:0000313" key="18">
    <source>
        <dbReference type="Proteomes" id="UP000504629"/>
    </source>
</evidence>
<name>A0A6J2K6J2_BOMMA</name>
<keyword evidence="11 15" id="KW-0408">Iron</keyword>
<dbReference type="OrthoDB" id="2789670at2759"/>
<keyword evidence="18" id="KW-1185">Reference proteome</keyword>
<dbReference type="PANTHER" id="PTHR24292">
    <property type="entry name" value="CYTOCHROME P450"/>
    <property type="match status" value="1"/>
</dbReference>
<evidence type="ECO:0000256" key="2">
    <source>
        <dbReference type="ARBA" id="ARBA00004174"/>
    </source>
</evidence>
<feature type="binding site" description="axial binding residue" evidence="15">
    <location>
        <position position="438"/>
    </location>
    <ligand>
        <name>heme</name>
        <dbReference type="ChEBI" id="CHEBI:30413"/>
    </ligand>
    <ligandPart>
        <name>Fe</name>
        <dbReference type="ChEBI" id="CHEBI:18248"/>
    </ligandPart>
</feature>